<keyword evidence="3" id="KW-0413">Isomerase</keyword>
<dbReference type="PANTHER" id="PTHR46390:SF1">
    <property type="entry name" value="MANNOSE-1-PHOSPHATE GUANYLYLTRANSFERASE"/>
    <property type="match status" value="1"/>
</dbReference>
<dbReference type="InterPro" id="IPR001538">
    <property type="entry name" value="Man6P_isomerase-2_C"/>
</dbReference>
<keyword evidence="4" id="KW-1185">Reference proteome</keyword>
<dbReference type="CDD" id="cd02213">
    <property type="entry name" value="cupin_PMI_typeII_C"/>
    <property type="match status" value="1"/>
</dbReference>
<dbReference type="InterPro" id="IPR014710">
    <property type="entry name" value="RmlC-like_jellyroll"/>
</dbReference>
<evidence type="ECO:0000313" key="4">
    <source>
        <dbReference type="Proteomes" id="UP001198862"/>
    </source>
</evidence>
<organism evidence="3 4">
    <name type="scientific">Reyranella aquatilis</name>
    <dbReference type="NCBI Taxonomy" id="2035356"/>
    <lineage>
        <taxon>Bacteria</taxon>
        <taxon>Pseudomonadati</taxon>
        <taxon>Pseudomonadota</taxon>
        <taxon>Alphaproteobacteria</taxon>
        <taxon>Hyphomicrobiales</taxon>
        <taxon>Reyranellaceae</taxon>
        <taxon>Reyranella</taxon>
    </lineage>
</organism>
<dbReference type="InterPro" id="IPR011051">
    <property type="entry name" value="RmlC_Cupin_sf"/>
</dbReference>
<sequence length="67" mass="7450">VVKGVAEVTLDGKVMTLRENESTYIPIGGVHRLANPGSELLEVVEVQTGDYVEEDDIVRYEDIYARV</sequence>
<feature type="domain" description="Mannose-6-phosphate isomerase type II C-terminal" evidence="1">
    <location>
        <begin position="1"/>
        <end position="62"/>
    </location>
</feature>
<name>A0ABS8L4Q9_9HYPH</name>
<evidence type="ECO:0000313" key="2">
    <source>
        <dbReference type="EMBL" id="MCC8431682.1"/>
    </source>
</evidence>
<reference evidence="3 4" key="1">
    <citation type="submission" date="2021-11" db="EMBL/GenBank/DDBJ databases">
        <authorList>
            <person name="Lee D.-H."/>
            <person name="Kim S.-B."/>
        </authorList>
    </citation>
    <scope>NUCLEOTIDE SEQUENCE [LARGE SCALE GENOMIC DNA]</scope>
    <source>
        <strain evidence="3 4">KCTC 52223</strain>
    </source>
</reference>
<gene>
    <name evidence="2" type="ORF">LJ725_22125</name>
    <name evidence="3" type="ORF">LJ725_28725</name>
</gene>
<feature type="non-terminal residue" evidence="3">
    <location>
        <position position="1"/>
    </location>
</feature>
<dbReference type="Gene3D" id="2.60.120.10">
    <property type="entry name" value="Jelly Rolls"/>
    <property type="match status" value="1"/>
</dbReference>
<dbReference type="Pfam" id="PF01050">
    <property type="entry name" value="MannoseP_isomer"/>
    <property type="match status" value="1"/>
</dbReference>
<dbReference type="Proteomes" id="UP001198862">
    <property type="component" value="Unassembled WGS sequence"/>
</dbReference>
<dbReference type="EMBL" id="JAJISD010000011">
    <property type="protein sequence ID" value="MCC8431682.1"/>
    <property type="molecule type" value="Genomic_DNA"/>
</dbReference>
<dbReference type="RefSeq" id="WP_230553112.1">
    <property type="nucleotide sequence ID" value="NZ_JAJISD010000011.1"/>
</dbReference>
<comment type="caution">
    <text evidence="3">The sequence shown here is derived from an EMBL/GenBank/DDBJ whole genome shotgun (WGS) entry which is preliminary data.</text>
</comment>
<proteinExistence type="predicted"/>
<dbReference type="InterPro" id="IPR051161">
    <property type="entry name" value="Mannose-6P_isomerase_type2"/>
</dbReference>
<evidence type="ECO:0000313" key="3">
    <source>
        <dbReference type="EMBL" id="MCC8432972.1"/>
    </source>
</evidence>
<dbReference type="EMBL" id="JAJISD010000021">
    <property type="protein sequence ID" value="MCC8432972.1"/>
    <property type="molecule type" value="Genomic_DNA"/>
</dbReference>
<dbReference type="GO" id="GO:0016853">
    <property type="term" value="F:isomerase activity"/>
    <property type="evidence" value="ECO:0007669"/>
    <property type="project" value="UniProtKB-KW"/>
</dbReference>
<evidence type="ECO:0000259" key="1">
    <source>
        <dbReference type="Pfam" id="PF01050"/>
    </source>
</evidence>
<protein>
    <submittedName>
        <fullName evidence="3">Phosphomannose isomerase type II C-terminal cupin domain</fullName>
    </submittedName>
</protein>
<dbReference type="SUPFAM" id="SSF51182">
    <property type="entry name" value="RmlC-like cupins"/>
    <property type="match status" value="1"/>
</dbReference>
<dbReference type="PANTHER" id="PTHR46390">
    <property type="entry name" value="MANNOSE-1-PHOSPHATE GUANYLYLTRANSFERASE"/>
    <property type="match status" value="1"/>
</dbReference>
<accession>A0ABS8L4Q9</accession>